<feature type="compositionally biased region" description="Basic and acidic residues" evidence="1">
    <location>
        <begin position="1"/>
        <end position="11"/>
    </location>
</feature>
<accession>A0A392RZ03</accession>
<dbReference type="AlphaFoldDB" id="A0A392RZ03"/>
<feature type="compositionally biased region" description="Basic and acidic residues" evidence="1">
    <location>
        <begin position="29"/>
        <end position="49"/>
    </location>
</feature>
<sequence length="98" mass="11535">METQHDYSRESSRHRRSSLQDYCEDYENENDKIDGGWSQKESDQRAYHPEKKRLRHQKKLDSTNGDNKNVSHEKSGESSSKISSEERHEKSKGSDNHL</sequence>
<feature type="compositionally biased region" description="Basic and acidic residues" evidence="1">
    <location>
        <begin position="83"/>
        <end position="98"/>
    </location>
</feature>
<dbReference type="EMBL" id="LXQA010294487">
    <property type="protein sequence ID" value="MCI41629.1"/>
    <property type="molecule type" value="Genomic_DNA"/>
</dbReference>
<organism evidence="2 3">
    <name type="scientific">Trifolium medium</name>
    <dbReference type="NCBI Taxonomy" id="97028"/>
    <lineage>
        <taxon>Eukaryota</taxon>
        <taxon>Viridiplantae</taxon>
        <taxon>Streptophyta</taxon>
        <taxon>Embryophyta</taxon>
        <taxon>Tracheophyta</taxon>
        <taxon>Spermatophyta</taxon>
        <taxon>Magnoliopsida</taxon>
        <taxon>eudicotyledons</taxon>
        <taxon>Gunneridae</taxon>
        <taxon>Pentapetalae</taxon>
        <taxon>rosids</taxon>
        <taxon>fabids</taxon>
        <taxon>Fabales</taxon>
        <taxon>Fabaceae</taxon>
        <taxon>Papilionoideae</taxon>
        <taxon>50 kb inversion clade</taxon>
        <taxon>NPAAA clade</taxon>
        <taxon>Hologalegina</taxon>
        <taxon>IRL clade</taxon>
        <taxon>Trifolieae</taxon>
        <taxon>Trifolium</taxon>
    </lineage>
</organism>
<reference evidence="2 3" key="1">
    <citation type="journal article" date="2018" name="Front. Plant Sci.">
        <title>Red Clover (Trifolium pratense) and Zigzag Clover (T. medium) - A Picture of Genomic Similarities and Differences.</title>
        <authorList>
            <person name="Dluhosova J."/>
            <person name="Istvanek J."/>
            <person name="Nedelnik J."/>
            <person name="Repkova J."/>
        </authorList>
    </citation>
    <scope>NUCLEOTIDE SEQUENCE [LARGE SCALE GENOMIC DNA]</scope>
    <source>
        <strain evidence="3">cv. 10/8</strain>
        <tissue evidence="2">Leaf</tissue>
    </source>
</reference>
<feature type="region of interest" description="Disordered" evidence="1">
    <location>
        <begin position="1"/>
        <end position="98"/>
    </location>
</feature>
<name>A0A392RZ03_9FABA</name>
<evidence type="ECO:0000256" key="1">
    <source>
        <dbReference type="SAM" id="MobiDB-lite"/>
    </source>
</evidence>
<protein>
    <submittedName>
        <fullName evidence="2">Putative zinc finger CCCH domain protein</fullName>
    </submittedName>
</protein>
<comment type="caution">
    <text evidence="2">The sequence shown here is derived from an EMBL/GenBank/DDBJ whole genome shotgun (WGS) entry which is preliminary data.</text>
</comment>
<keyword evidence="3" id="KW-1185">Reference proteome</keyword>
<evidence type="ECO:0000313" key="3">
    <source>
        <dbReference type="Proteomes" id="UP000265520"/>
    </source>
</evidence>
<proteinExistence type="predicted"/>
<evidence type="ECO:0000313" key="2">
    <source>
        <dbReference type="EMBL" id="MCI41629.1"/>
    </source>
</evidence>
<dbReference type="Proteomes" id="UP000265520">
    <property type="component" value="Unassembled WGS sequence"/>
</dbReference>